<keyword evidence="2" id="KW-0614">Plasmid</keyword>
<protein>
    <recommendedName>
        <fullName evidence="1">Transposase IS204/IS1001/IS1096/IS1165 zinc-finger domain-containing protein</fullName>
    </recommendedName>
</protein>
<accession>A0A1L3ZMA8</accession>
<dbReference type="InterPro" id="IPR029261">
    <property type="entry name" value="Transposase_Znf"/>
</dbReference>
<sequence length="129" mass="14632">MPVQDFFHSLVSSELTIVQILPQADRVVLVARPTAQETCCPCCGSRTGRVHSHYQRRLADLPWLGRVVEFSFKLAVCDASIQAVRTRSSRRDCQRRCYQKRVARRGYVSTILRSALPPAENLARACRKS</sequence>
<reference evidence="2 3" key="1">
    <citation type="submission" date="2016-11" db="EMBL/GenBank/DDBJ databases">
        <title>Rhizobium leguminosarum bv. viciae strain Vaf12 isolated from Vavilovia formosa root nodules from Russia, Dagestan.</title>
        <authorList>
            <person name="Kimeklis A."/>
        </authorList>
    </citation>
    <scope>NUCLEOTIDE SEQUENCE [LARGE SCALE GENOMIC DNA]</scope>
    <source>
        <strain evidence="2 3">Vaf-108</strain>
        <plasmid evidence="3">Plasmid unnamed3 sequence</plasmid>
    </source>
</reference>
<feature type="domain" description="Transposase IS204/IS1001/IS1096/IS1165 zinc-finger" evidence="1">
    <location>
        <begin position="37"/>
        <end position="68"/>
    </location>
</feature>
<evidence type="ECO:0000313" key="2">
    <source>
        <dbReference type="EMBL" id="API56793.1"/>
    </source>
</evidence>
<organism evidence="2 3">
    <name type="scientific">Rhizobium leguminosarum</name>
    <dbReference type="NCBI Taxonomy" id="384"/>
    <lineage>
        <taxon>Bacteria</taxon>
        <taxon>Pseudomonadati</taxon>
        <taxon>Pseudomonadota</taxon>
        <taxon>Alphaproteobacteria</taxon>
        <taxon>Hyphomicrobiales</taxon>
        <taxon>Rhizobiaceae</taxon>
        <taxon>Rhizobium/Agrobacterium group</taxon>
        <taxon>Rhizobium</taxon>
    </lineage>
</organism>
<gene>
    <name evidence="2" type="ORF">BMW22_35885</name>
</gene>
<dbReference type="Pfam" id="PF14690">
    <property type="entry name" value="Zn_ribbon_ISL3"/>
    <property type="match status" value="1"/>
</dbReference>
<proteinExistence type="predicted"/>
<dbReference type="EMBL" id="CP018231">
    <property type="protein sequence ID" value="API56793.1"/>
    <property type="molecule type" value="Genomic_DNA"/>
</dbReference>
<geneLocation type="plasmid" evidence="3">
    <name>unnamed3 sequence</name>
</geneLocation>
<evidence type="ECO:0000259" key="1">
    <source>
        <dbReference type="Pfam" id="PF14690"/>
    </source>
</evidence>
<dbReference type="AlphaFoldDB" id="A0A1L3ZMA8"/>
<name>A0A1L3ZMA8_RHILE</name>
<evidence type="ECO:0000313" key="3">
    <source>
        <dbReference type="Proteomes" id="UP000183050"/>
    </source>
</evidence>
<dbReference type="Proteomes" id="UP000183050">
    <property type="component" value="Plasmid unnamed3"/>
</dbReference>